<comment type="catalytic activity">
    <reaction evidence="4">
        <text>a 2'-deoxyadenosine in DNA + S-adenosyl-L-methionine = an N(6)-methyl-2'-deoxyadenosine in DNA + S-adenosyl-L-homocysteine + H(+)</text>
        <dbReference type="Rhea" id="RHEA:15197"/>
        <dbReference type="Rhea" id="RHEA-COMP:12418"/>
        <dbReference type="Rhea" id="RHEA-COMP:12419"/>
        <dbReference type="ChEBI" id="CHEBI:15378"/>
        <dbReference type="ChEBI" id="CHEBI:57856"/>
        <dbReference type="ChEBI" id="CHEBI:59789"/>
        <dbReference type="ChEBI" id="CHEBI:90615"/>
        <dbReference type="ChEBI" id="CHEBI:90616"/>
        <dbReference type="EC" id="2.1.1.72"/>
    </reaction>
</comment>
<evidence type="ECO:0000256" key="3">
    <source>
        <dbReference type="ARBA" id="ARBA00022679"/>
    </source>
</evidence>
<evidence type="ECO:0000259" key="5">
    <source>
        <dbReference type="Pfam" id="PF01555"/>
    </source>
</evidence>
<dbReference type="Gene3D" id="3.40.50.150">
    <property type="entry name" value="Vaccinia Virus protein VP39"/>
    <property type="match status" value="2"/>
</dbReference>
<protein>
    <recommendedName>
        <fullName evidence="1">site-specific DNA-methyltransferase (adenine-specific)</fullName>
        <ecNumber evidence="1">2.1.1.72</ecNumber>
    </recommendedName>
</protein>
<dbReference type="InterPro" id="IPR002941">
    <property type="entry name" value="DNA_methylase_N4/N6"/>
</dbReference>
<dbReference type="GO" id="GO:0009007">
    <property type="term" value="F:site-specific DNA-methyltransferase (adenine-specific) activity"/>
    <property type="evidence" value="ECO:0007669"/>
    <property type="project" value="UniProtKB-EC"/>
</dbReference>
<organism evidence="6 7">
    <name type="scientific">Acetobacter orientalis</name>
    <dbReference type="NCBI Taxonomy" id="146474"/>
    <lineage>
        <taxon>Bacteria</taxon>
        <taxon>Pseudomonadati</taxon>
        <taxon>Pseudomonadota</taxon>
        <taxon>Alphaproteobacteria</taxon>
        <taxon>Acetobacterales</taxon>
        <taxon>Acetobacteraceae</taxon>
        <taxon>Acetobacter</taxon>
    </lineage>
</organism>
<dbReference type="GO" id="GO:0008170">
    <property type="term" value="F:N-methyltransferase activity"/>
    <property type="evidence" value="ECO:0007669"/>
    <property type="project" value="InterPro"/>
</dbReference>
<evidence type="ECO:0000256" key="1">
    <source>
        <dbReference type="ARBA" id="ARBA00011900"/>
    </source>
</evidence>
<name>A0A252BA15_9PROT</name>
<keyword evidence="3" id="KW-0808">Transferase</keyword>
<reference evidence="6 7" key="1">
    <citation type="submission" date="2014-06" db="EMBL/GenBank/DDBJ databases">
        <authorList>
            <person name="Ju J."/>
            <person name="Zhang J."/>
        </authorList>
    </citation>
    <scope>NUCLEOTIDE SEQUENCE [LARGE SCALE GENOMIC DNA]</scope>
    <source>
        <strain evidence="6">DmW_048</strain>
    </source>
</reference>
<dbReference type="Proteomes" id="UP000194999">
    <property type="component" value="Unassembled WGS sequence"/>
</dbReference>
<sequence>MRVRAPKKVLTSYDWVEKWDNFKATFPHQKAPYSSREWGGPAHSMCSYQGKMKPALAHHLLEVFSKVGDVVVDPFSGCGTIPFEACRMGRQGYGIDISRLGHVLTLGKVGKPKVATLEQFLAELEAFIKIYQLTETDLASASAIKFNSTIPDYFHPDTLREIIAARHFFLSKWNSGPEWALVYASTMHLLHGNRPYALSRNSHPVTPYSPTGPFEYRALMPRLRKKLQRLKVEIDNANRAFGGSVQGDSTAIWPDSIPMADVILTSPPFFDSTRFYMANWMRFWFSGWERNDFDVKPADYVETRQKANLDVYRNFFAAARQRLKDNGLLILHLGDSRKCDMGAELSNRADPWFTIEDCFTENVEHCEMHGIRDKGTVTGHTYLVLRASSNER</sequence>
<evidence type="ECO:0000313" key="7">
    <source>
        <dbReference type="Proteomes" id="UP000194999"/>
    </source>
</evidence>
<dbReference type="AlphaFoldDB" id="A0A252BA15"/>
<evidence type="ECO:0000256" key="4">
    <source>
        <dbReference type="ARBA" id="ARBA00047942"/>
    </source>
</evidence>
<evidence type="ECO:0000256" key="2">
    <source>
        <dbReference type="ARBA" id="ARBA00022603"/>
    </source>
</evidence>
<dbReference type="SUPFAM" id="SSF53335">
    <property type="entry name" value="S-adenosyl-L-methionine-dependent methyltransferases"/>
    <property type="match status" value="3"/>
</dbReference>
<dbReference type="GO" id="GO:0003677">
    <property type="term" value="F:DNA binding"/>
    <property type="evidence" value="ECO:0007669"/>
    <property type="project" value="InterPro"/>
</dbReference>
<dbReference type="GO" id="GO:0032259">
    <property type="term" value="P:methylation"/>
    <property type="evidence" value="ECO:0007669"/>
    <property type="project" value="UniProtKB-KW"/>
</dbReference>
<feature type="domain" description="DNA methylase N-4/N-6" evidence="5">
    <location>
        <begin position="22"/>
        <end position="98"/>
    </location>
</feature>
<dbReference type="InterPro" id="IPR029063">
    <property type="entry name" value="SAM-dependent_MTases_sf"/>
</dbReference>
<dbReference type="EMBL" id="JOOY01000050">
    <property type="protein sequence ID" value="OUJ01214.1"/>
    <property type="molecule type" value="Genomic_DNA"/>
</dbReference>
<accession>A0A252BA15</accession>
<proteinExistence type="predicted"/>
<dbReference type="EC" id="2.1.1.72" evidence="1"/>
<evidence type="ECO:0000313" key="6">
    <source>
        <dbReference type="EMBL" id="OUJ01214.1"/>
    </source>
</evidence>
<gene>
    <name evidence="6" type="ORF">HK15_09105</name>
</gene>
<comment type="caution">
    <text evidence="6">The sequence shown here is derived from an EMBL/GenBank/DDBJ whole genome shotgun (WGS) entry which is preliminary data.</text>
</comment>
<keyword evidence="2" id="KW-0489">Methyltransferase</keyword>
<dbReference type="Pfam" id="PF01555">
    <property type="entry name" value="N6_N4_Mtase"/>
    <property type="match status" value="1"/>
</dbReference>